<dbReference type="PANTHER" id="PTHR46481:SF10">
    <property type="entry name" value="ZINC FINGER BED DOMAIN-CONTAINING PROTEIN 39"/>
    <property type="match status" value="1"/>
</dbReference>
<keyword evidence="7" id="KW-0539">Nucleus</keyword>
<evidence type="ECO:0000256" key="6">
    <source>
        <dbReference type="ARBA" id="ARBA00023163"/>
    </source>
</evidence>
<evidence type="ECO:0000256" key="8">
    <source>
        <dbReference type="PROSITE-ProRule" id="PRU00027"/>
    </source>
</evidence>
<dbReference type="InterPro" id="IPR012337">
    <property type="entry name" value="RNaseH-like_sf"/>
</dbReference>
<evidence type="ECO:0000256" key="9">
    <source>
        <dbReference type="SAM" id="MobiDB-lite"/>
    </source>
</evidence>
<dbReference type="PANTHER" id="PTHR46481">
    <property type="entry name" value="ZINC FINGER BED DOMAIN-CONTAINING PROTEIN 4"/>
    <property type="match status" value="1"/>
</dbReference>
<evidence type="ECO:0000256" key="2">
    <source>
        <dbReference type="ARBA" id="ARBA00022723"/>
    </source>
</evidence>
<evidence type="ECO:0000256" key="5">
    <source>
        <dbReference type="ARBA" id="ARBA00023015"/>
    </source>
</evidence>
<accession>A0AAW1KKI2</accession>
<dbReference type="InterPro" id="IPR052035">
    <property type="entry name" value="ZnF_BED_domain_contain"/>
</dbReference>
<keyword evidence="12" id="KW-1185">Reference proteome</keyword>
<proteinExistence type="predicted"/>
<dbReference type="GO" id="GO:0008270">
    <property type="term" value="F:zinc ion binding"/>
    <property type="evidence" value="ECO:0007669"/>
    <property type="project" value="UniProtKB-KW"/>
</dbReference>
<evidence type="ECO:0000256" key="4">
    <source>
        <dbReference type="ARBA" id="ARBA00022833"/>
    </source>
</evidence>
<evidence type="ECO:0000313" key="11">
    <source>
        <dbReference type="EMBL" id="KAK9719485.1"/>
    </source>
</evidence>
<organism evidence="11 12">
    <name type="scientific">Popillia japonica</name>
    <name type="common">Japanese beetle</name>
    <dbReference type="NCBI Taxonomy" id="7064"/>
    <lineage>
        <taxon>Eukaryota</taxon>
        <taxon>Metazoa</taxon>
        <taxon>Ecdysozoa</taxon>
        <taxon>Arthropoda</taxon>
        <taxon>Hexapoda</taxon>
        <taxon>Insecta</taxon>
        <taxon>Pterygota</taxon>
        <taxon>Neoptera</taxon>
        <taxon>Endopterygota</taxon>
        <taxon>Coleoptera</taxon>
        <taxon>Polyphaga</taxon>
        <taxon>Scarabaeiformia</taxon>
        <taxon>Scarabaeidae</taxon>
        <taxon>Rutelinae</taxon>
        <taxon>Popillia</taxon>
    </lineage>
</organism>
<keyword evidence="3 8" id="KW-0863">Zinc-finger</keyword>
<keyword evidence="4" id="KW-0862">Zinc</keyword>
<comment type="subcellular location">
    <subcellularLocation>
        <location evidence="1">Nucleus</location>
    </subcellularLocation>
</comment>
<comment type="caution">
    <text evidence="11">The sequence shown here is derived from an EMBL/GenBank/DDBJ whole genome shotgun (WGS) entry which is preliminary data.</text>
</comment>
<evidence type="ECO:0000256" key="3">
    <source>
        <dbReference type="ARBA" id="ARBA00022771"/>
    </source>
</evidence>
<feature type="compositionally biased region" description="Polar residues" evidence="9">
    <location>
        <begin position="63"/>
        <end position="84"/>
    </location>
</feature>
<dbReference type="SUPFAM" id="SSF57667">
    <property type="entry name" value="beta-beta-alpha zinc fingers"/>
    <property type="match status" value="1"/>
</dbReference>
<dbReference type="SUPFAM" id="SSF140996">
    <property type="entry name" value="Hermes dimerisation domain"/>
    <property type="match status" value="1"/>
</dbReference>
<feature type="region of interest" description="Disordered" evidence="9">
    <location>
        <begin position="54"/>
        <end position="89"/>
    </location>
</feature>
<evidence type="ECO:0000256" key="7">
    <source>
        <dbReference type="ARBA" id="ARBA00023242"/>
    </source>
</evidence>
<dbReference type="InterPro" id="IPR003656">
    <property type="entry name" value="Znf_BED"/>
</dbReference>
<dbReference type="SMART" id="SM00614">
    <property type="entry name" value="ZnF_BED"/>
    <property type="match status" value="1"/>
</dbReference>
<feature type="domain" description="BED-type" evidence="10">
    <location>
        <begin position="4"/>
        <end position="53"/>
    </location>
</feature>
<dbReference type="GO" id="GO:0005634">
    <property type="term" value="C:nucleus"/>
    <property type="evidence" value="ECO:0007669"/>
    <property type="project" value="UniProtKB-SubCell"/>
</dbReference>
<dbReference type="PROSITE" id="PS50808">
    <property type="entry name" value="ZF_BED"/>
    <property type="match status" value="1"/>
</dbReference>
<evidence type="ECO:0000256" key="1">
    <source>
        <dbReference type="ARBA" id="ARBA00004123"/>
    </source>
</evidence>
<dbReference type="EMBL" id="JASPKY010000219">
    <property type="protein sequence ID" value="KAK9719485.1"/>
    <property type="molecule type" value="Genomic_DNA"/>
</dbReference>
<dbReference type="InterPro" id="IPR036236">
    <property type="entry name" value="Znf_C2H2_sf"/>
</dbReference>
<dbReference type="Proteomes" id="UP001458880">
    <property type="component" value="Unassembled WGS sequence"/>
</dbReference>
<keyword evidence="5" id="KW-0805">Transcription regulation</keyword>
<dbReference type="GO" id="GO:0003677">
    <property type="term" value="F:DNA binding"/>
    <property type="evidence" value="ECO:0007669"/>
    <property type="project" value="InterPro"/>
</dbReference>
<dbReference type="Pfam" id="PF02892">
    <property type="entry name" value="zf-BED"/>
    <property type="match status" value="1"/>
</dbReference>
<name>A0AAW1KKI2_POPJA</name>
<sequence>MSSRKRSDIWNHFIVVDNSKYRYCSQTISVRSGSTSNLSRHLKAKHVAVEAHNAITRDRSPPIASTSTGSGMNDAPSENNASASEKSDKGVTLMSTRQTAISNFVDFLRPIATNKSKQLIKMIVKEYQLFRNVEGTEFRKFVNLLCPGYNLPSRKIISSSLIPELLFNVTKLQVENRLRAAVAMCTSNYRWMDLYTFKKWNIENKVVAVVSENASNITAVIRNGGWRHLGCFAHALNLVVQTALQKILLTIEKVKRIVKLFKRSLHALAKLHQIQELMGVPQLKLKQDVVTRWNSTYDMLTGIFKIKDAVVSTLALLSHEQVNILTPTDWTIVEKVDILDMFNEVTNEISAEKNLSVSKIIIFVETMKQHVGHFNIDCILLPELHEIIQIFTAQLTTRFSTIKDNELIAQATPLDPRFKKYAFSDTNKADKACASLKKKAS</sequence>
<evidence type="ECO:0000259" key="10">
    <source>
        <dbReference type="PROSITE" id="PS50808"/>
    </source>
</evidence>
<keyword evidence="2" id="KW-0479">Metal-binding</keyword>
<reference evidence="11 12" key="1">
    <citation type="journal article" date="2024" name="BMC Genomics">
        <title>De novo assembly and annotation of Popillia japonica's genome with initial clues to its potential as an invasive pest.</title>
        <authorList>
            <person name="Cucini C."/>
            <person name="Boschi S."/>
            <person name="Funari R."/>
            <person name="Cardaioli E."/>
            <person name="Iannotti N."/>
            <person name="Marturano G."/>
            <person name="Paoli F."/>
            <person name="Bruttini M."/>
            <person name="Carapelli A."/>
            <person name="Frati F."/>
            <person name="Nardi F."/>
        </authorList>
    </citation>
    <scope>NUCLEOTIDE SEQUENCE [LARGE SCALE GENOMIC DNA]</scope>
    <source>
        <strain evidence="11">DMR45628</strain>
    </source>
</reference>
<dbReference type="AlphaFoldDB" id="A0AAW1KKI2"/>
<dbReference type="SUPFAM" id="SSF53098">
    <property type="entry name" value="Ribonuclease H-like"/>
    <property type="match status" value="1"/>
</dbReference>
<dbReference type="GO" id="GO:0009791">
    <property type="term" value="P:post-embryonic development"/>
    <property type="evidence" value="ECO:0007669"/>
    <property type="project" value="UniProtKB-ARBA"/>
</dbReference>
<protein>
    <submittedName>
        <fullName evidence="11">BED zinc finger</fullName>
    </submittedName>
</protein>
<gene>
    <name evidence="11" type="ORF">QE152_g22669</name>
</gene>
<keyword evidence="6" id="KW-0804">Transcription</keyword>
<evidence type="ECO:0000313" key="12">
    <source>
        <dbReference type="Proteomes" id="UP001458880"/>
    </source>
</evidence>